<protein>
    <recommendedName>
        <fullName evidence="1">RNase H type-1 domain-containing protein</fullName>
    </recommendedName>
</protein>
<keyword evidence="3" id="KW-1185">Reference proteome</keyword>
<proteinExistence type="predicted"/>
<feature type="non-terminal residue" evidence="2">
    <location>
        <position position="139"/>
    </location>
</feature>
<dbReference type="InterPro" id="IPR002156">
    <property type="entry name" value="RNaseH_domain"/>
</dbReference>
<name>A0A371F1X2_MUCPR</name>
<evidence type="ECO:0000313" key="2">
    <source>
        <dbReference type="EMBL" id="RDX72297.1"/>
    </source>
</evidence>
<sequence length="139" mass="16136">MGVISPYDFLQNDRFIWVLTLDGNFSTKTTYRLLKGDDSVRALKFGERFETKIFTPCDSLGDNTLCTICHMEDETIIHMPRDVNLGTINVLIAKFWEVFSTLQLAWNMGIKHIWMECDSKFAVKFVIKNVDSCYSYRSI</sequence>
<dbReference type="GO" id="GO:0004523">
    <property type="term" value="F:RNA-DNA hybrid ribonuclease activity"/>
    <property type="evidence" value="ECO:0007669"/>
    <property type="project" value="InterPro"/>
</dbReference>
<dbReference type="Pfam" id="PF13456">
    <property type="entry name" value="RVT_3"/>
    <property type="match status" value="1"/>
</dbReference>
<dbReference type="AlphaFoldDB" id="A0A371F1X2"/>
<comment type="caution">
    <text evidence="2">The sequence shown here is derived from an EMBL/GenBank/DDBJ whole genome shotgun (WGS) entry which is preliminary data.</text>
</comment>
<gene>
    <name evidence="2" type="ORF">CR513_48246</name>
</gene>
<dbReference type="Proteomes" id="UP000257109">
    <property type="component" value="Unassembled WGS sequence"/>
</dbReference>
<dbReference type="EMBL" id="QJKJ01010970">
    <property type="protein sequence ID" value="RDX72297.1"/>
    <property type="molecule type" value="Genomic_DNA"/>
</dbReference>
<feature type="domain" description="RNase H type-1" evidence="1">
    <location>
        <begin position="83"/>
        <end position="128"/>
    </location>
</feature>
<accession>A0A371F1X2</accession>
<evidence type="ECO:0000259" key="1">
    <source>
        <dbReference type="Pfam" id="PF13456"/>
    </source>
</evidence>
<evidence type="ECO:0000313" key="3">
    <source>
        <dbReference type="Proteomes" id="UP000257109"/>
    </source>
</evidence>
<reference evidence="2" key="1">
    <citation type="submission" date="2018-05" db="EMBL/GenBank/DDBJ databases">
        <title>Draft genome of Mucuna pruriens seed.</title>
        <authorList>
            <person name="Nnadi N.E."/>
            <person name="Vos R."/>
            <person name="Hasami M.H."/>
            <person name="Devisetty U.K."/>
            <person name="Aguiy J.C."/>
        </authorList>
    </citation>
    <scope>NUCLEOTIDE SEQUENCE [LARGE SCALE GENOMIC DNA]</scope>
    <source>
        <strain evidence="2">JCA_2017</strain>
    </source>
</reference>
<feature type="non-terminal residue" evidence="2">
    <location>
        <position position="1"/>
    </location>
</feature>
<dbReference type="GO" id="GO:0003676">
    <property type="term" value="F:nucleic acid binding"/>
    <property type="evidence" value="ECO:0007669"/>
    <property type="project" value="InterPro"/>
</dbReference>
<organism evidence="2 3">
    <name type="scientific">Mucuna pruriens</name>
    <name type="common">Velvet bean</name>
    <name type="synonym">Dolichos pruriens</name>
    <dbReference type="NCBI Taxonomy" id="157652"/>
    <lineage>
        <taxon>Eukaryota</taxon>
        <taxon>Viridiplantae</taxon>
        <taxon>Streptophyta</taxon>
        <taxon>Embryophyta</taxon>
        <taxon>Tracheophyta</taxon>
        <taxon>Spermatophyta</taxon>
        <taxon>Magnoliopsida</taxon>
        <taxon>eudicotyledons</taxon>
        <taxon>Gunneridae</taxon>
        <taxon>Pentapetalae</taxon>
        <taxon>rosids</taxon>
        <taxon>fabids</taxon>
        <taxon>Fabales</taxon>
        <taxon>Fabaceae</taxon>
        <taxon>Papilionoideae</taxon>
        <taxon>50 kb inversion clade</taxon>
        <taxon>NPAAA clade</taxon>
        <taxon>indigoferoid/millettioid clade</taxon>
        <taxon>Phaseoleae</taxon>
        <taxon>Mucuna</taxon>
    </lineage>
</organism>